<protein>
    <submittedName>
        <fullName evidence="2">Uncharacterized protein</fullName>
    </submittedName>
</protein>
<proteinExistence type="predicted"/>
<gene>
    <name evidence="2" type="ORF">E0H45_06600</name>
</gene>
<feature type="region of interest" description="Disordered" evidence="1">
    <location>
        <begin position="58"/>
        <end position="116"/>
    </location>
</feature>
<organism evidence="2 3">
    <name type="scientific">Kribbella soli</name>
    <dbReference type="NCBI Taxonomy" id="1124743"/>
    <lineage>
        <taxon>Bacteria</taxon>
        <taxon>Bacillati</taxon>
        <taxon>Actinomycetota</taxon>
        <taxon>Actinomycetes</taxon>
        <taxon>Propionibacteriales</taxon>
        <taxon>Kribbellaceae</taxon>
        <taxon>Kribbella</taxon>
    </lineage>
</organism>
<evidence type="ECO:0000313" key="2">
    <source>
        <dbReference type="EMBL" id="TCC10960.1"/>
    </source>
</evidence>
<sequence length="196" mass="19759">MAQSRGKLIDELTDDVTRSALASASLTAEDRVLAGQRVRQAIAAEAMGAHRDVVAATVGDQDSPEAEPFSDYLASNDRPHVEQDQARPEASAARTLAAELLAADDRTNTMDSERTGRAQDYIAHAVVFAAEAAAKKAPGGPSQAPAAAKGAAAGAEAGAGAAAGAAGAVAAPVVAVKKGVDAIRARQAPDRRPSIG</sequence>
<dbReference type="OrthoDB" id="3830315at2"/>
<feature type="compositionally biased region" description="Low complexity" evidence="1">
    <location>
        <begin position="88"/>
        <end position="101"/>
    </location>
</feature>
<dbReference type="AlphaFoldDB" id="A0A4R0HM31"/>
<feature type="compositionally biased region" description="Basic and acidic residues" evidence="1">
    <location>
        <begin position="77"/>
        <end position="87"/>
    </location>
</feature>
<name>A0A4R0HM31_9ACTN</name>
<accession>A0A4R0HM31</accession>
<comment type="caution">
    <text evidence="2">The sequence shown here is derived from an EMBL/GenBank/DDBJ whole genome shotgun (WGS) entry which is preliminary data.</text>
</comment>
<feature type="region of interest" description="Disordered" evidence="1">
    <location>
        <begin position="133"/>
        <end position="157"/>
    </location>
</feature>
<dbReference type="EMBL" id="SJJZ01000001">
    <property type="protein sequence ID" value="TCC10960.1"/>
    <property type="molecule type" value="Genomic_DNA"/>
</dbReference>
<dbReference type="Proteomes" id="UP000292346">
    <property type="component" value="Unassembled WGS sequence"/>
</dbReference>
<feature type="compositionally biased region" description="Basic and acidic residues" evidence="1">
    <location>
        <begin position="103"/>
        <end position="116"/>
    </location>
</feature>
<keyword evidence="3" id="KW-1185">Reference proteome</keyword>
<evidence type="ECO:0000313" key="3">
    <source>
        <dbReference type="Proteomes" id="UP000292346"/>
    </source>
</evidence>
<reference evidence="2 3" key="1">
    <citation type="submission" date="2019-02" db="EMBL/GenBank/DDBJ databases">
        <title>Kribbella capetownensis sp. nov. and Kribbella speibonae sp. nov., isolated from soil.</title>
        <authorList>
            <person name="Curtis S.M."/>
            <person name="Norton I."/>
            <person name="Everest G.J."/>
            <person name="Meyers P.R."/>
        </authorList>
    </citation>
    <scope>NUCLEOTIDE SEQUENCE [LARGE SCALE GENOMIC DNA]</scope>
    <source>
        <strain evidence="2 3">KCTC 29219</strain>
    </source>
</reference>
<dbReference type="RefSeq" id="WP_131335349.1">
    <property type="nucleotide sequence ID" value="NZ_SJJZ01000001.1"/>
</dbReference>
<evidence type="ECO:0000256" key="1">
    <source>
        <dbReference type="SAM" id="MobiDB-lite"/>
    </source>
</evidence>